<dbReference type="Proteomes" id="UP001216579">
    <property type="component" value="Unassembled WGS sequence"/>
</dbReference>
<dbReference type="EMBL" id="JARJBC010000013">
    <property type="protein sequence ID" value="MDF3291561.1"/>
    <property type="molecule type" value="Genomic_DNA"/>
</dbReference>
<keyword evidence="1" id="KW-0472">Membrane</keyword>
<accession>A0ABT5ZPH7</accession>
<name>A0ABT5ZPH7_9ACTN</name>
<feature type="transmembrane region" description="Helical" evidence="1">
    <location>
        <begin position="133"/>
        <end position="150"/>
    </location>
</feature>
<keyword evidence="4" id="KW-1185">Reference proteome</keyword>
<dbReference type="SUPFAM" id="SSF47781">
    <property type="entry name" value="RuvA domain 2-like"/>
    <property type="match status" value="1"/>
</dbReference>
<dbReference type="InterPro" id="IPR010994">
    <property type="entry name" value="RuvA_2-like"/>
</dbReference>
<feature type="domain" description="DUF4236" evidence="2">
    <location>
        <begin position="11"/>
        <end position="64"/>
    </location>
</feature>
<evidence type="ECO:0000259" key="2">
    <source>
        <dbReference type="Pfam" id="PF14020"/>
    </source>
</evidence>
<reference evidence="3 4" key="1">
    <citation type="submission" date="2023-03" db="EMBL/GenBank/DDBJ databases">
        <title>Draft genome sequence of Streptomyces sp. RB6PN23 isolated from peat swamp forest in Thailand.</title>
        <authorList>
            <person name="Klaysubun C."/>
            <person name="Duangmal K."/>
        </authorList>
    </citation>
    <scope>NUCLEOTIDE SEQUENCE [LARGE SCALE GENOMIC DNA]</scope>
    <source>
        <strain evidence="3 4">RB6PN23</strain>
    </source>
</reference>
<feature type="transmembrane region" description="Helical" evidence="1">
    <location>
        <begin position="99"/>
        <end position="121"/>
    </location>
</feature>
<sequence length="317" mass="33638">MSRQKGEVVGFSYRKSFRAGPFRVTASKSGLSYSAGIKGVRVTKWANGPVQTTFSTPETGMRYTSGSGKRQKISAMTNTAMADRSAGLRERKKEKHPGAWYFAIVVLSAGLFTAIPFAHAAARLQRRDVRLRAGIYAVAAATLGVLTSVTPQDRQGHAVGSVSHALSLIVGAGAIALMAVGCFQLTTLRREVYGLGAVRPVHPAAADPVVAGRLAARARRSEARSLAQSDPVLAQDLHIGRPDLPGEYDDGGLIDLNSAPVDAIAAACSIELRVAARIVAVRQNLGSFNSLDEVFAFAEVEEGAAARIREYALLPPR</sequence>
<feature type="transmembrane region" description="Helical" evidence="1">
    <location>
        <begin position="162"/>
        <end position="183"/>
    </location>
</feature>
<gene>
    <name evidence="3" type="ORF">P3G67_20485</name>
</gene>
<evidence type="ECO:0000313" key="3">
    <source>
        <dbReference type="EMBL" id="MDF3291561.1"/>
    </source>
</evidence>
<proteinExistence type="predicted"/>
<comment type="caution">
    <text evidence="3">The sequence shown here is derived from an EMBL/GenBank/DDBJ whole genome shotgun (WGS) entry which is preliminary data.</text>
</comment>
<dbReference type="InterPro" id="IPR025330">
    <property type="entry name" value="DUF4236"/>
</dbReference>
<evidence type="ECO:0000256" key="1">
    <source>
        <dbReference type="SAM" id="Phobius"/>
    </source>
</evidence>
<protein>
    <submittedName>
        <fullName evidence="3">DUF4236 domain-containing protein</fullName>
    </submittedName>
</protein>
<keyword evidence="1" id="KW-0812">Transmembrane</keyword>
<evidence type="ECO:0000313" key="4">
    <source>
        <dbReference type="Proteomes" id="UP001216579"/>
    </source>
</evidence>
<dbReference type="Pfam" id="PF14020">
    <property type="entry name" value="DUF4236"/>
    <property type="match status" value="1"/>
</dbReference>
<organism evidence="3 4">
    <name type="scientific">Streptomyces silvisoli</name>
    <dbReference type="NCBI Taxonomy" id="3034235"/>
    <lineage>
        <taxon>Bacteria</taxon>
        <taxon>Bacillati</taxon>
        <taxon>Actinomycetota</taxon>
        <taxon>Actinomycetes</taxon>
        <taxon>Kitasatosporales</taxon>
        <taxon>Streptomycetaceae</taxon>
        <taxon>Streptomyces</taxon>
    </lineage>
</organism>
<dbReference type="RefSeq" id="WP_276094742.1">
    <property type="nucleotide sequence ID" value="NZ_JARJBC010000013.1"/>
</dbReference>
<keyword evidence="1" id="KW-1133">Transmembrane helix</keyword>